<keyword evidence="6" id="KW-1015">Disulfide bond</keyword>
<keyword evidence="7" id="KW-0325">Glycoprotein</keyword>
<keyword evidence="5" id="KW-0482">Metalloprotease</keyword>
<sequence>VSMRLDTLDLQNRTLKIRLVQPVLLTNSTQAPYNSAAFTLVAGVYKLNATTLLSLFKQWLTTTKNLGVYDHAMFITVPTNVPVDTRFSGLAYVGSFCHGNGESSSIIEDRGAYQSEGVVAHELAHSFGSHHDGENNACSSSARYIMSDSSYPETYANIYNPWIFSSCSSESILNYLKTLEQNETLLQKCLISASGSIETDESHTVSANDQCKLFYGNESFVCRVSLPSLDRICDEFYCRKPGTDLCERMTAATGTCCGNLKKCLRGLCVDAAQGECPVTGRFNHVCRHQERTLEGWRGMLRGRVGVGSKRRGWGVAHHHHPHNYTFF</sequence>
<dbReference type="Proteomes" id="UP000678393">
    <property type="component" value="Unassembled WGS sequence"/>
</dbReference>
<feature type="non-terminal residue" evidence="10">
    <location>
        <position position="1"/>
    </location>
</feature>
<keyword evidence="3" id="KW-0378">Hydrolase</keyword>
<dbReference type="Pfam" id="PF17771">
    <property type="entry name" value="ADAMTS_CR_2"/>
    <property type="match status" value="1"/>
</dbReference>
<dbReference type="InterPro" id="IPR001590">
    <property type="entry name" value="Peptidase_M12B"/>
</dbReference>
<dbReference type="GO" id="GO:0004222">
    <property type="term" value="F:metalloendopeptidase activity"/>
    <property type="evidence" value="ECO:0007669"/>
    <property type="project" value="InterPro"/>
</dbReference>
<comment type="caution">
    <text evidence="8">Lacks conserved residue(s) required for the propagation of feature annotation.</text>
</comment>
<protein>
    <recommendedName>
        <fullName evidence="9">Peptidase M12B domain-containing protein</fullName>
    </recommendedName>
</protein>
<feature type="binding site" evidence="8">
    <location>
        <position position="131"/>
    </location>
    <ligand>
        <name>Zn(2+)</name>
        <dbReference type="ChEBI" id="CHEBI:29105"/>
        <note>catalytic</note>
    </ligand>
</feature>
<dbReference type="Pfam" id="PF13688">
    <property type="entry name" value="Reprolysin_5"/>
    <property type="match status" value="1"/>
</dbReference>
<keyword evidence="1" id="KW-0645">Protease</keyword>
<proteinExistence type="predicted"/>
<accession>A0A8S3Z551</accession>
<dbReference type="InterPro" id="IPR050439">
    <property type="entry name" value="ADAMTS_ADAMTS-like"/>
</dbReference>
<name>A0A8S3Z551_9EUPU</name>
<feature type="binding site" evidence="8">
    <location>
        <position position="121"/>
    </location>
    <ligand>
        <name>Zn(2+)</name>
        <dbReference type="ChEBI" id="CHEBI:29105"/>
        <note>catalytic</note>
    </ligand>
</feature>
<comment type="caution">
    <text evidence="10">The sequence shown here is derived from an EMBL/GenBank/DDBJ whole genome shotgun (WGS) entry which is preliminary data.</text>
</comment>
<evidence type="ECO:0000256" key="4">
    <source>
        <dbReference type="ARBA" id="ARBA00022833"/>
    </source>
</evidence>
<reference evidence="10" key="1">
    <citation type="submission" date="2021-04" db="EMBL/GenBank/DDBJ databases">
        <authorList>
            <consortium name="Molecular Ecology Group"/>
        </authorList>
    </citation>
    <scope>NUCLEOTIDE SEQUENCE</scope>
</reference>
<evidence type="ECO:0000256" key="1">
    <source>
        <dbReference type="ARBA" id="ARBA00022670"/>
    </source>
</evidence>
<evidence type="ECO:0000256" key="5">
    <source>
        <dbReference type="ARBA" id="ARBA00023049"/>
    </source>
</evidence>
<dbReference type="SUPFAM" id="SSF55486">
    <property type="entry name" value="Metalloproteases ('zincins'), catalytic domain"/>
    <property type="match status" value="1"/>
</dbReference>
<evidence type="ECO:0000256" key="3">
    <source>
        <dbReference type="ARBA" id="ARBA00022801"/>
    </source>
</evidence>
<feature type="domain" description="Peptidase M12B" evidence="9">
    <location>
        <begin position="48"/>
        <end position="188"/>
    </location>
</feature>
<dbReference type="Gene3D" id="3.40.390.10">
    <property type="entry name" value="Collagenase (Catalytic Domain)"/>
    <property type="match status" value="1"/>
</dbReference>
<keyword evidence="4 8" id="KW-0862">Zinc</keyword>
<feature type="active site" evidence="8">
    <location>
        <position position="122"/>
    </location>
</feature>
<evidence type="ECO:0000256" key="8">
    <source>
        <dbReference type="PROSITE-ProRule" id="PRU00276"/>
    </source>
</evidence>
<feature type="binding site" evidence="8">
    <location>
        <position position="125"/>
    </location>
    <ligand>
        <name>Zn(2+)</name>
        <dbReference type="ChEBI" id="CHEBI:29105"/>
        <note>catalytic</note>
    </ligand>
</feature>
<keyword evidence="2 8" id="KW-0479">Metal-binding</keyword>
<dbReference type="PANTHER" id="PTHR13723">
    <property type="entry name" value="ADAMTS A DISINTEGRIN AND METALLOPROTEASE WITH THROMBOSPONDIN MOTIFS PROTEASE"/>
    <property type="match status" value="1"/>
</dbReference>
<dbReference type="OrthoDB" id="6097485at2759"/>
<evidence type="ECO:0000313" key="10">
    <source>
        <dbReference type="EMBL" id="CAG5124643.1"/>
    </source>
</evidence>
<dbReference type="PROSITE" id="PS50215">
    <property type="entry name" value="ADAM_MEPRO"/>
    <property type="match status" value="1"/>
</dbReference>
<dbReference type="GO" id="GO:0006508">
    <property type="term" value="P:proteolysis"/>
    <property type="evidence" value="ECO:0007669"/>
    <property type="project" value="UniProtKB-KW"/>
</dbReference>
<dbReference type="InterPro" id="IPR024079">
    <property type="entry name" value="MetalloPept_cat_dom_sf"/>
</dbReference>
<dbReference type="GO" id="GO:0046872">
    <property type="term" value="F:metal ion binding"/>
    <property type="evidence" value="ECO:0007669"/>
    <property type="project" value="UniProtKB-KW"/>
</dbReference>
<gene>
    <name evidence="10" type="ORF">CUNI_LOCUS10201</name>
</gene>
<evidence type="ECO:0000256" key="6">
    <source>
        <dbReference type="ARBA" id="ARBA00023157"/>
    </source>
</evidence>
<evidence type="ECO:0000256" key="7">
    <source>
        <dbReference type="ARBA" id="ARBA00023180"/>
    </source>
</evidence>
<dbReference type="EMBL" id="CAJHNH020001831">
    <property type="protein sequence ID" value="CAG5124643.1"/>
    <property type="molecule type" value="Genomic_DNA"/>
</dbReference>
<evidence type="ECO:0000259" key="9">
    <source>
        <dbReference type="PROSITE" id="PS50215"/>
    </source>
</evidence>
<evidence type="ECO:0000313" key="11">
    <source>
        <dbReference type="Proteomes" id="UP000678393"/>
    </source>
</evidence>
<keyword evidence="11" id="KW-1185">Reference proteome</keyword>
<dbReference type="AlphaFoldDB" id="A0A8S3Z551"/>
<dbReference type="InterPro" id="IPR041645">
    <property type="entry name" value="ADAMTS_CR_2"/>
</dbReference>
<dbReference type="Gene3D" id="3.40.1620.60">
    <property type="match status" value="1"/>
</dbReference>
<organism evidence="10 11">
    <name type="scientific">Candidula unifasciata</name>
    <dbReference type="NCBI Taxonomy" id="100452"/>
    <lineage>
        <taxon>Eukaryota</taxon>
        <taxon>Metazoa</taxon>
        <taxon>Spiralia</taxon>
        <taxon>Lophotrochozoa</taxon>
        <taxon>Mollusca</taxon>
        <taxon>Gastropoda</taxon>
        <taxon>Heterobranchia</taxon>
        <taxon>Euthyneura</taxon>
        <taxon>Panpulmonata</taxon>
        <taxon>Eupulmonata</taxon>
        <taxon>Stylommatophora</taxon>
        <taxon>Helicina</taxon>
        <taxon>Helicoidea</taxon>
        <taxon>Geomitridae</taxon>
        <taxon>Candidula</taxon>
    </lineage>
</organism>
<evidence type="ECO:0000256" key="2">
    <source>
        <dbReference type="ARBA" id="ARBA00022723"/>
    </source>
</evidence>